<evidence type="ECO:0000313" key="8">
    <source>
        <dbReference type="EMBL" id="KAK9839588.1"/>
    </source>
</evidence>
<dbReference type="SUPFAM" id="SSF53092">
    <property type="entry name" value="Creatinase/prolidase N-terminal domain"/>
    <property type="match status" value="1"/>
</dbReference>
<evidence type="ECO:0000256" key="2">
    <source>
        <dbReference type="ARBA" id="ARBA00008766"/>
    </source>
</evidence>
<evidence type="ECO:0000256" key="3">
    <source>
        <dbReference type="ARBA" id="ARBA00022723"/>
    </source>
</evidence>
<keyword evidence="9" id="KW-1185">Reference proteome</keyword>
<dbReference type="GO" id="GO:0030145">
    <property type="term" value="F:manganese ion binding"/>
    <property type="evidence" value="ECO:0007669"/>
    <property type="project" value="InterPro"/>
</dbReference>
<feature type="non-terminal residue" evidence="8">
    <location>
        <position position="1"/>
    </location>
</feature>
<evidence type="ECO:0000259" key="7">
    <source>
        <dbReference type="Pfam" id="PF05195"/>
    </source>
</evidence>
<dbReference type="Pfam" id="PF00557">
    <property type="entry name" value="Peptidase_M24"/>
    <property type="match status" value="1"/>
</dbReference>
<keyword evidence="5" id="KW-0464">Manganese</keyword>
<sequence length="320" mass="35127">AEQWTGSKLNVEAALDQFGADEAYPLAEMERHLQGPLSEASQILCDTDRDMLRGVKPLQSAVDAGRVRQLSTLMHDARWQKSPAELALAEHQLAATFEYECKKAGASGMAYPQVVAGGPDACTIHYSRNDKRVREGELVLVDAGCELQGYCSDITRAWPVSGTYTKAQRLVYDVVQDVHRRCVEECVVGGTLRAIHHLSIQLLSEGLAELRIFGLLPPDEIAKEPYRLVYPHSVGHWLGMDTHDTSSIRHDRALQPGVIMAIEPGLYIPDEPKYGDFAGIGIRIEDDVAITAVGPRILSQDVPSDPLEIQRLVGSGLPAR</sequence>
<dbReference type="AlphaFoldDB" id="A0AAW1S0G0"/>
<dbReference type="InterPro" id="IPR036005">
    <property type="entry name" value="Creatinase/aminopeptidase-like"/>
</dbReference>
<evidence type="ECO:0000256" key="1">
    <source>
        <dbReference type="ARBA" id="ARBA00001936"/>
    </source>
</evidence>
<dbReference type="GO" id="GO:0070006">
    <property type="term" value="F:metalloaminopeptidase activity"/>
    <property type="evidence" value="ECO:0007669"/>
    <property type="project" value="InterPro"/>
</dbReference>
<accession>A0AAW1S0G0</accession>
<dbReference type="EMBL" id="JALJOV010001844">
    <property type="protein sequence ID" value="KAK9839588.1"/>
    <property type="molecule type" value="Genomic_DNA"/>
</dbReference>
<evidence type="ECO:0000313" key="9">
    <source>
        <dbReference type="Proteomes" id="UP001485043"/>
    </source>
</evidence>
<gene>
    <name evidence="8" type="ORF">WJX84_002219</name>
</gene>
<evidence type="ECO:0000259" key="6">
    <source>
        <dbReference type="Pfam" id="PF00557"/>
    </source>
</evidence>
<name>A0AAW1S0G0_9CHLO</name>
<evidence type="ECO:0000256" key="5">
    <source>
        <dbReference type="ARBA" id="ARBA00023211"/>
    </source>
</evidence>
<comment type="cofactor">
    <cofactor evidence="1">
        <name>Mn(2+)</name>
        <dbReference type="ChEBI" id="CHEBI:29035"/>
    </cofactor>
</comment>
<dbReference type="InterPro" id="IPR000994">
    <property type="entry name" value="Pept_M24"/>
</dbReference>
<dbReference type="GO" id="GO:0005739">
    <property type="term" value="C:mitochondrion"/>
    <property type="evidence" value="ECO:0007669"/>
    <property type="project" value="TreeGrafter"/>
</dbReference>
<keyword evidence="3" id="KW-0479">Metal-binding</keyword>
<protein>
    <recommendedName>
        <fullName evidence="10">Xaa-Pro aminopeptidase</fullName>
    </recommendedName>
</protein>
<comment type="similarity">
    <text evidence="2">Belongs to the peptidase M24B family.</text>
</comment>
<comment type="caution">
    <text evidence="8">The sequence shown here is derived from an EMBL/GenBank/DDBJ whole genome shotgun (WGS) entry which is preliminary data.</text>
</comment>
<keyword evidence="4" id="KW-0378">Hydrolase</keyword>
<organism evidence="8 9">
    <name type="scientific">Apatococcus fuscideae</name>
    <dbReference type="NCBI Taxonomy" id="2026836"/>
    <lineage>
        <taxon>Eukaryota</taxon>
        <taxon>Viridiplantae</taxon>
        <taxon>Chlorophyta</taxon>
        <taxon>core chlorophytes</taxon>
        <taxon>Trebouxiophyceae</taxon>
        <taxon>Chlorellales</taxon>
        <taxon>Chlorellaceae</taxon>
        <taxon>Apatococcus</taxon>
    </lineage>
</organism>
<dbReference type="SUPFAM" id="SSF55920">
    <property type="entry name" value="Creatinase/aminopeptidase"/>
    <property type="match status" value="1"/>
</dbReference>
<evidence type="ECO:0008006" key="10">
    <source>
        <dbReference type="Google" id="ProtNLM"/>
    </source>
</evidence>
<dbReference type="InterPro" id="IPR007865">
    <property type="entry name" value="Aminopep_P_N"/>
</dbReference>
<dbReference type="Pfam" id="PF05195">
    <property type="entry name" value="AMP_N"/>
    <property type="match status" value="1"/>
</dbReference>
<dbReference type="Gene3D" id="3.90.230.10">
    <property type="entry name" value="Creatinase/methionine aminopeptidase superfamily"/>
    <property type="match status" value="1"/>
</dbReference>
<dbReference type="GO" id="GO:0006508">
    <property type="term" value="P:proteolysis"/>
    <property type="evidence" value="ECO:0007669"/>
    <property type="project" value="TreeGrafter"/>
</dbReference>
<proteinExistence type="inferred from homology"/>
<feature type="domain" description="Aminopeptidase P N-terminal" evidence="7">
    <location>
        <begin position="2"/>
        <end position="42"/>
    </location>
</feature>
<dbReference type="InterPro" id="IPR029149">
    <property type="entry name" value="Creatin/AminoP/Spt16_N"/>
</dbReference>
<dbReference type="InterPro" id="IPR052433">
    <property type="entry name" value="X-Pro_dipept-like"/>
</dbReference>
<dbReference type="PANTHER" id="PTHR43226">
    <property type="entry name" value="XAA-PRO AMINOPEPTIDASE 3"/>
    <property type="match status" value="1"/>
</dbReference>
<evidence type="ECO:0000256" key="4">
    <source>
        <dbReference type="ARBA" id="ARBA00022801"/>
    </source>
</evidence>
<reference evidence="8 9" key="1">
    <citation type="journal article" date="2024" name="Nat. Commun.">
        <title>Phylogenomics reveals the evolutionary origins of lichenization in chlorophyte algae.</title>
        <authorList>
            <person name="Puginier C."/>
            <person name="Libourel C."/>
            <person name="Otte J."/>
            <person name="Skaloud P."/>
            <person name="Haon M."/>
            <person name="Grisel S."/>
            <person name="Petersen M."/>
            <person name="Berrin J.G."/>
            <person name="Delaux P.M."/>
            <person name="Dal Grande F."/>
            <person name="Keller J."/>
        </authorList>
    </citation>
    <scope>NUCLEOTIDE SEQUENCE [LARGE SCALE GENOMIC DNA]</scope>
    <source>
        <strain evidence="8 9">SAG 2523</strain>
    </source>
</reference>
<dbReference type="Proteomes" id="UP001485043">
    <property type="component" value="Unassembled WGS sequence"/>
</dbReference>
<feature type="domain" description="Peptidase M24" evidence="6">
    <location>
        <begin position="88"/>
        <end position="292"/>
    </location>
</feature>
<dbReference type="PANTHER" id="PTHR43226:SF4">
    <property type="entry name" value="XAA-PRO AMINOPEPTIDASE 3"/>
    <property type="match status" value="1"/>
</dbReference>